<keyword evidence="3" id="KW-1185">Reference proteome</keyword>
<evidence type="ECO:0000256" key="1">
    <source>
        <dbReference type="SAM" id="MobiDB-lite"/>
    </source>
</evidence>
<name>A0A5B7D7Q2_PORTR</name>
<sequence>MQIFTDEAVTGRNTSRTQHGDSRRHGRLSLRTKINCIRIRDKTKTLRTDCSPEQIRIIEKEKQRTHFI</sequence>
<evidence type="ECO:0000313" key="3">
    <source>
        <dbReference type="Proteomes" id="UP000324222"/>
    </source>
</evidence>
<dbReference type="Proteomes" id="UP000324222">
    <property type="component" value="Unassembled WGS sequence"/>
</dbReference>
<dbReference type="AlphaFoldDB" id="A0A5B7D7Q2"/>
<feature type="region of interest" description="Disordered" evidence="1">
    <location>
        <begin position="1"/>
        <end position="26"/>
    </location>
</feature>
<proteinExistence type="predicted"/>
<protein>
    <submittedName>
        <fullName evidence="2">Uncharacterized protein</fullName>
    </submittedName>
</protein>
<gene>
    <name evidence="2" type="ORF">E2C01_010075</name>
</gene>
<reference evidence="2 3" key="1">
    <citation type="submission" date="2019-05" db="EMBL/GenBank/DDBJ databases">
        <title>Another draft genome of Portunus trituberculatus and its Hox gene families provides insights of decapod evolution.</title>
        <authorList>
            <person name="Jeong J.-H."/>
            <person name="Song I."/>
            <person name="Kim S."/>
            <person name="Choi T."/>
            <person name="Kim D."/>
            <person name="Ryu S."/>
            <person name="Kim W."/>
        </authorList>
    </citation>
    <scope>NUCLEOTIDE SEQUENCE [LARGE SCALE GENOMIC DNA]</scope>
    <source>
        <tissue evidence="2">Muscle</tissue>
    </source>
</reference>
<dbReference type="EMBL" id="VSRR010000570">
    <property type="protein sequence ID" value="MPC17226.1"/>
    <property type="molecule type" value="Genomic_DNA"/>
</dbReference>
<evidence type="ECO:0000313" key="2">
    <source>
        <dbReference type="EMBL" id="MPC17226.1"/>
    </source>
</evidence>
<organism evidence="2 3">
    <name type="scientific">Portunus trituberculatus</name>
    <name type="common">Swimming crab</name>
    <name type="synonym">Neptunus trituberculatus</name>
    <dbReference type="NCBI Taxonomy" id="210409"/>
    <lineage>
        <taxon>Eukaryota</taxon>
        <taxon>Metazoa</taxon>
        <taxon>Ecdysozoa</taxon>
        <taxon>Arthropoda</taxon>
        <taxon>Crustacea</taxon>
        <taxon>Multicrustacea</taxon>
        <taxon>Malacostraca</taxon>
        <taxon>Eumalacostraca</taxon>
        <taxon>Eucarida</taxon>
        <taxon>Decapoda</taxon>
        <taxon>Pleocyemata</taxon>
        <taxon>Brachyura</taxon>
        <taxon>Eubrachyura</taxon>
        <taxon>Portunoidea</taxon>
        <taxon>Portunidae</taxon>
        <taxon>Portuninae</taxon>
        <taxon>Portunus</taxon>
    </lineage>
</organism>
<accession>A0A5B7D7Q2</accession>
<comment type="caution">
    <text evidence="2">The sequence shown here is derived from an EMBL/GenBank/DDBJ whole genome shotgun (WGS) entry which is preliminary data.</text>
</comment>